<evidence type="ECO:0000313" key="1">
    <source>
        <dbReference type="EMBL" id="CEK84833.1"/>
    </source>
</evidence>
<proteinExistence type="predicted"/>
<reference evidence="1" key="1">
    <citation type="submission" date="2014-12" db="EMBL/GenBank/DDBJ databases">
        <title>Insight into the proteome of Arion vulgaris.</title>
        <authorList>
            <person name="Aradska J."/>
            <person name="Bulat T."/>
            <person name="Smidak R."/>
            <person name="Sarate P."/>
            <person name="Gangsoo J."/>
            <person name="Sialana F."/>
            <person name="Bilban M."/>
            <person name="Lubec G."/>
        </authorList>
    </citation>
    <scope>NUCLEOTIDE SEQUENCE</scope>
    <source>
        <tissue evidence="1">Skin</tissue>
    </source>
</reference>
<name>A0A0B7AVD7_9EUPU</name>
<gene>
    <name evidence="1" type="primary">ORF144774</name>
</gene>
<organism evidence="1">
    <name type="scientific">Arion vulgaris</name>
    <dbReference type="NCBI Taxonomy" id="1028688"/>
    <lineage>
        <taxon>Eukaryota</taxon>
        <taxon>Metazoa</taxon>
        <taxon>Spiralia</taxon>
        <taxon>Lophotrochozoa</taxon>
        <taxon>Mollusca</taxon>
        <taxon>Gastropoda</taxon>
        <taxon>Heterobranchia</taxon>
        <taxon>Euthyneura</taxon>
        <taxon>Panpulmonata</taxon>
        <taxon>Eupulmonata</taxon>
        <taxon>Stylommatophora</taxon>
        <taxon>Helicina</taxon>
        <taxon>Arionoidea</taxon>
        <taxon>Arionidae</taxon>
        <taxon>Arion</taxon>
    </lineage>
</organism>
<dbReference type="EMBL" id="HACG01037968">
    <property type="protein sequence ID" value="CEK84833.1"/>
    <property type="molecule type" value="Transcribed_RNA"/>
</dbReference>
<protein>
    <submittedName>
        <fullName evidence="1">Uncharacterized protein</fullName>
    </submittedName>
</protein>
<accession>A0A0B7AVD7</accession>
<sequence>MTDVFISVNQSIYISHIDRSSQVASLLHIAFFFASCRTGPSAIPGLINTYLDTSVSVIDL</sequence>
<dbReference type="AlphaFoldDB" id="A0A0B7AVD7"/>